<dbReference type="RefSeq" id="WP_207057219.1">
    <property type="nucleotide sequence ID" value="NZ_JAFIMU010000013.1"/>
</dbReference>
<organism evidence="2 3">
    <name type="scientific">Corallococcus macrosporus</name>
    <dbReference type="NCBI Taxonomy" id="35"/>
    <lineage>
        <taxon>Bacteria</taxon>
        <taxon>Pseudomonadati</taxon>
        <taxon>Myxococcota</taxon>
        <taxon>Myxococcia</taxon>
        <taxon>Myxococcales</taxon>
        <taxon>Cystobacterineae</taxon>
        <taxon>Myxococcaceae</taxon>
        <taxon>Corallococcus</taxon>
    </lineage>
</organism>
<comment type="caution">
    <text evidence="2">The sequence shown here is derived from an EMBL/GenBank/DDBJ whole genome shotgun (WGS) entry which is preliminary data.</text>
</comment>
<gene>
    <name evidence="2" type="ORF">JYK02_34720</name>
</gene>
<keyword evidence="1" id="KW-0732">Signal</keyword>
<keyword evidence="3" id="KW-1185">Reference proteome</keyword>
<protein>
    <submittedName>
        <fullName evidence="2">Uncharacterized protein</fullName>
    </submittedName>
</protein>
<dbReference type="Proteomes" id="UP000664052">
    <property type="component" value="Unassembled WGS sequence"/>
</dbReference>
<proteinExistence type="predicted"/>
<name>A0ABS3DMY6_9BACT</name>
<dbReference type="EMBL" id="JAFIMU010000013">
    <property type="protein sequence ID" value="MBN8232684.1"/>
    <property type="molecule type" value="Genomic_DNA"/>
</dbReference>
<dbReference type="Gene3D" id="2.60.40.1190">
    <property type="match status" value="1"/>
</dbReference>
<evidence type="ECO:0000313" key="3">
    <source>
        <dbReference type="Proteomes" id="UP000664052"/>
    </source>
</evidence>
<reference evidence="2 3" key="1">
    <citation type="submission" date="2021-02" db="EMBL/GenBank/DDBJ databases">
        <title>De Novo genome assembly of isolated myxobacteria.</title>
        <authorList>
            <person name="Stevens D.C."/>
        </authorList>
    </citation>
    <scope>NUCLEOTIDE SEQUENCE [LARGE SCALE GENOMIC DNA]</scope>
    <source>
        <strain evidence="2 3">ATCC 29039</strain>
    </source>
</reference>
<feature type="chain" id="PRO_5047172089" evidence="1">
    <location>
        <begin position="21"/>
        <end position="488"/>
    </location>
</feature>
<accession>A0ABS3DMY6</accession>
<sequence>MTLLNTSISLFLLAAAPAMADSSSPGLRLHEGHPAGFKVDGALSEWKALPPSLSLGGEQRVAGTSQVTSPQDLSAQLWVAVGPEGLAMAGEVRDDRVFLSATPEQIHHDHLELWLALPQPEMPPLAFVNQFGEHPLATADACDDAEVVTSGDPAACRAWWKKQTERRKQLVRPFIAQYGLMSGGVVQFGKKGTVGPIRYELMDGGYRFEALIPASAFPRSAEAPLRNLKVLVSLVDNDENKNKLETFLSSVAGQRFGDPSTFQAVKLAQPLRFGAWPELFERALKANERGSYQPGPDVRTFEVWLNPARGYQYSPEAPSPEVVSVDLSKMEPQASLNDIEVLTVPAQVEPTGSLGHWLVSRRDKALLDTRYSGTRTVLNTRRPPGLHLLLVTEGTQSLLGTGTCGACPMVSFEVVPMDERGKFAQSMSLEGAASQGDKVEWDASVDLSRIDAFIVPAEGKSRQLDARYTWNAKTGRYDEKRFAPPATP</sequence>
<feature type="signal peptide" evidence="1">
    <location>
        <begin position="1"/>
        <end position="20"/>
    </location>
</feature>
<evidence type="ECO:0000313" key="2">
    <source>
        <dbReference type="EMBL" id="MBN8232684.1"/>
    </source>
</evidence>
<evidence type="ECO:0000256" key="1">
    <source>
        <dbReference type="SAM" id="SignalP"/>
    </source>
</evidence>